<dbReference type="Proteomes" id="UP000179283">
    <property type="component" value="Unassembled WGS sequence"/>
</dbReference>
<comment type="caution">
    <text evidence="1">The sequence shown here is derived from an EMBL/GenBank/DDBJ whole genome shotgun (WGS) entry which is preliminary data.</text>
</comment>
<reference evidence="1 2" key="1">
    <citation type="journal article" date="2016" name="Nat. Commun.">
        <title>Thousands of microbial genomes shed light on interconnected biogeochemical processes in an aquifer system.</title>
        <authorList>
            <person name="Anantharaman K."/>
            <person name="Brown C.T."/>
            <person name="Hug L.A."/>
            <person name="Sharon I."/>
            <person name="Castelle C.J."/>
            <person name="Probst A.J."/>
            <person name="Thomas B.C."/>
            <person name="Singh A."/>
            <person name="Wilkins M.J."/>
            <person name="Karaoz U."/>
            <person name="Brodie E.L."/>
            <person name="Williams K.H."/>
            <person name="Hubbard S.S."/>
            <person name="Banfield J.F."/>
        </authorList>
    </citation>
    <scope>NUCLEOTIDE SEQUENCE [LARGE SCALE GENOMIC DNA]</scope>
</reference>
<proteinExistence type="predicted"/>
<dbReference type="AlphaFoldDB" id="A0A1G2U5J4"/>
<protein>
    <submittedName>
        <fullName evidence="1">Uncharacterized protein</fullName>
    </submittedName>
</protein>
<sequence>MEDAYDLIGSRVFHSNLGGDRCMSRSRASPTRAVVDKVLTGSHGLYAVATPEDEELKRKVGKTGITFSLEKADKVWRKSRIPEPGDVVLLYDVRERRQGWRADRAESSLL</sequence>
<gene>
    <name evidence="1" type="ORF">A2920_00660</name>
</gene>
<evidence type="ECO:0000313" key="2">
    <source>
        <dbReference type="Proteomes" id="UP000179283"/>
    </source>
</evidence>
<accession>A0A1G2U5J4</accession>
<dbReference type="EMBL" id="MHWD01000005">
    <property type="protein sequence ID" value="OHB04765.1"/>
    <property type="molecule type" value="Genomic_DNA"/>
</dbReference>
<organism evidence="1 2">
    <name type="scientific">Candidatus Zambryskibacteria bacterium RIFCSPLOWO2_01_FULL_43_17</name>
    <dbReference type="NCBI Taxonomy" id="1802760"/>
    <lineage>
        <taxon>Bacteria</taxon>
        <taxon>Candidatus Zambryskiibacteriota</taxon>
    </lineage>
</organism>
<name>A0A1G2U5J4_9BACT</name>
<evidence type="ECO:0000313" key="1">
    <source>
        <dbReference type="EMBL" id="OHB04765.1"/>
    </source>
</evidence>